<feature type="region of interest" description="Disordered" evidence="1">
    <location>
        <begin position="130"/>
        <end position="171"/>
    </location>
</feature>
<gene>
    <name evidence="2" type="ORF">JIN83_05770</name>
</gene>
<dbReference type="EMBL" id="JAENIG010000003">
    <property type="protein sequence ID" value="MBK1854456.1"/>
    <property type="molecule type" value="Genomic_DNA"/>
</dbReference>
<feature type="compositionally biased region" description="Polar residues" evidence="1">
    <location>
        <begin position="130"/>
        <end position="144"/>
    </location>
</feature>
<sequence>MKNTLPILSTMALGVIAGVTGTHFQQVSSMVANGSLPSPALENIPDSPHSGEGIPREILASLTSSPRVSDKQMQSEPAAASSLTVDERSSLEQTLLTINGNLQRVMKENSHLRKQLSDTNRDMDELTFRLDSQSASFRPLSTQQDRPRGLITSPSTGLPAADQQELLPAKN</sequence>
<feature type="compositionally biased region" description="Polar residues" evidence="1">
    <location>
        <begin position="64"/>
        <end position="75"/>
    </location>
</feature>
<proteinExistence type="predicted"/>
<dbReference type="Proteomes" id="UP000634206">
    <property type="component" value="Unassembled WGS sequence"/>
</dbReference>
<protein>
    <submittedName>
        <fullName evidence="2">Uncharacterized protein</fullName>
    </submittedName>
</protein>
<reference evidence="2" key="1">
    <citation type="submission" date="2021-01" db="EMBL/GenBank/DDBJ databases">
        <title>Modified the classification status of verrucomicrobia.</title>
        <authorList>
            <person name="Feng X."/>
        </authorList>
    </citation>
    <scope>NUCLEOTIDE SEQUENCE</scope>
    <source>
        <strain evidence="2">5K15</strain>
    </source>
</reference>
<evidence type="ECO:0000313" key="3">
    <source>
        <dbReference type="Proteomes" id="UP000634206"/>
    </source>
</evidence>
<comment type="caution">
    <text evidence="2">The sequence shown here is derived from an EMBL/GenBank/DDBJ whole genome shotgun (WGS) entry which is preliminary data.</text>
</comment>
<feature type="region of interest" description="Disordered" evidence="1">
    <location>
        <begin position="64"/>
        <end position="89"/>
    </location>
</feature>
<dbReference type="AlphaFoldDB" id="A0AAE2VC00"/>
<keyword evidence="3" id="KW-1185">Reference proteome</keyword>
<dbReference type="RefSeq" id="WP_309489064.1">
    <property type="nucleotide sequence ID" value="NZ_JAENIG010000003.1"/>
</dbReference>
<evidence type="ECO:0000256" key="1">
    <source>
        <dbReference type="SAM" id="MobiDB-lite"/>
    </source>
</evidence>
<name>A0AAE2VC00_9BACT</name>
<organism evidence="2 3">
    <name type="scientific">Oceaniferula flava</name>
    <dbReference type="NCBI Taxonomy" id="2800421"/>
    <lineage>
        <taxon>Bacteria</taxon>
        <taxon>Pseudomonadati</taxon>
        <taxon>Verrucomicrobiota</taxon>
        <taxon>Verrucomicrobiia</taxon>
        <taxon>Verrucomicrobiales</taxon>
        <taxon>Verrucomicrobiaceae</taxon>
        <taxon>Oceaniferula</taxon>
    </lineage>
</organism>
<evidence type="ECO:0000313" key="2">
    <source>
        <dbReference type="EMBL" id="MBK1854456.1"/>
    </source>
</evidence>
<accession>A0AAE2VC00</accession>